<dbReference type="RefSeq" id="XP_040780689.1">
    <property type="nucleotide sequence ID" value="XM_040915931.1"/>
</dbReference>
<evidence type="ECO:0000256" key="2">
    <source>
        <dbReference type="ARBA" id="ARBA00022692"/>
    </source>
</evidence>
<proteinExistence type="inferred from homology"/>
<dbReference type="EMBL" id="MU032344">
    <property type="protein sequence ID" value="KAF3769728.1"/>
    <property type="molecule type" value="Genomic_DNA"/>
</dbReference>
<dbReference type="InterPro" id="IPR049326">
    <property type="entry name" value="Rhodopsin_dom_fungi"/>
</dbReference>
<keyword evidence="4 6" id="KW-0472">Membrane</keyword>
<keyword evidence="9" id="KW-1185">Reference proteome</keyword>
<dbReference type="PANTHER" id="PTHR33048:SF47">
    <property type="entry name" value="INTEGRAL MEMBRANE PROTEIN-RELATED"/>
    <property type="match status" value="1"/>
</dbReference>
<keyword evidence="3 6" id="KW-1133">Transmembrane helix</keyword>
<dbReference type="GeneID" id="63833060"/>
<feature type="transmembrane region" description="Helical" evidence="6">
    <location>
        <begin position="76"/>
        <end position="100"/>
    </location>
</feature>
<organism evidence="8 9">
    <name type="scientific">Cryphonectria parasitica (strain ATCC 38755 / EP155)</name>
    <dbReference type="NCBI Taxonomy" id="660469"/>
    <lineage>
        <taxon>Eukaryota</taxon>
        <taxon>Fungi</taxon>
        <taxon>Dikarya</taxon>
        <taxon>Ascomycota</taxon>
        <taxon>Pezizomycotina</taxon>
        <taxon>Sordariomycetes</taxon>
        <taxon>Sordariomycetidae</taxon>
        <taxon>Diaporthales</taxon>
        <taxon>Cryphonectriaceae</taxon>
        <taxon>Cryphonectria-Endothia species complex</taxon>
        <taxon>Cryphonectria</taxon>
    </lineage>
</organism>
<evidence type="ECO:0000256" key="6">
    <source>
        <dbReference type="SAM" id="Phobius"/>
    </source>
</evidence>
<dbReference type="PANTHER" id="PTHR33048">
    <property type="entry name" value="PTH11-LIKE INTEGRAL MEMBRANE PROTEIN (AFU_ORTHOLOGUE AFUA_5G11245)"/>
    <property type="match status" value="1"/>
</dbReference>
<evidence type="ECO:0000256" key="4">
    <source>
        <dbReference type="ARBA" id="ARBA00023136"/>
    </source>
</evidence>
<feature type="domain" description="Rhodopsin" evidence="7">
    <location>
        <begin position="4"/>
        <end position="176"/>
    </location>
</feature>
<evidence type="ECO:0000313" key="9">
    <source>
        <dbReference type="Proteomes" id="UP000803844"/>
    </source>
</evidence>
<dbReference type="GO" id="GO:0016020">
    <property type="term" value="C:membrane"/>
    <property type="evidence" value="ECO:0007669"/>
    <property type="project" value="UniProtKB-SubCell"/>
</dbReference>
<dbReference type="AlphaFoldDB" id="A0A9P5CSX3"/>
<feature type="transmembrane region" description="Helical" evidence="6">
    <location>
        <begin position="147"/>
        <end position="172"/>
    </location>
</feature>
<sequence length="176" mass="19672">LLAGEMLYNAARALTRISLVLLCRRIICVFRTRTICFWLLVLIPTWCSITFILDALACTPMRILHPDLAYKCVPSFQIWTLIAAAGIVIDFAVILVPLPSLWALKISRKRRIALVFVFVFGFGITTIVAIARIFMVKGASFSIDISWGYSAFAYLSVIEVNMGIICACVILLRPLL</sequence>
<feature type="transmembrane region" description="Helical" evidence="6">
    <location>
        <begin position="35"/>
        <end position="56"/>
    </location>
</feature>
<name>A0A9P5CSX3_CRYP1</name>
<protein>
    <recommendedName>
        <fullName evidence="7">Rhodopsin domain-containing protein</fullName>
    </recommendedName>
</protein>
<gene>
    <name evidence="8" type="ORF">M406DRAFT_233108</name>
</gene>
<feature type="non-terminal residue" evidence="8">
    <location>
        <position position="1"/>
    </location>
</feature>
<dbReference type="Pfam" id="PF20684">
    <property type="entry name" value="Fung_rhodopsin"/>
    <property type="match status" value="1"/>
</dbReference>
<dbReference type="OrthoDB" id="3648173at2759"/>
<dbReference type="Proteomes" id="UP000803844">
    <property type="component" value="Unassembled WGS sequence"/>
</dbReference>
<comment type="subcellular location">
    <subcellularLocation>
        <location evidence="1">Membrane</location>
        <topology evidence="1">Multi-pass membrane protein</topology>
    </subcellularLocation>
</comment>
<evidence type="ECO:0000256" key="3">
    <source>
        <dbReference type="ARBA" id="ARBA00022989"/>
    </source>
</evidence>
<comment type="similarity">
    <text evidence="5">Belongs to the SAT4 family.</text>
</comment>
<reference evidence="8" key="1">
    <citation type="journal article" date="2020" name="Phytopathology">
        <title>Genome sequence of the chestnut blight fungus Cryphonectria parasitica EP155: A fundamental resource for an archetypical invasive plant pathogen.</title>
        <authorList>
            <person name="Crouch J.A."/>
            <person name="Dawe A."/>
            <person name="Aerts A."/>
            <person name="Barry K."/>
            <person name="Churchill A.C.L."/>
            <person name="Grimwood J."/>
            <person name="Hillman B."/>
            <person name="Milgroom M.G."/>
            <person name="Pangilinan J."/>
            <person name="Smith M."/>
            <person name="Salamov A."/>
            <person name="Schmutz J."/>
            <person name="Yadav J."/>
            <person name="Grigoriev I.V."/>
            <person name="Nuss D."/>
        </authorList>
    </citation>
    <scope>NUCLEOTIDE SEQUENCE</scope>
    <source>
        <strain evidence="8">EP155</strain>
    </source>
</reference>
<keyword evidence="2 6" id="KW-0812">Transmembrane</keyword>
<accession>A0A9P5CSX3</accession>
<evidence type="ECO:0000256" key="1">
    <source>
        <dbReference type="ARBA" id="ARBA00004141"/>
    </source>
</evidence>
<comment type="caution">
    <text evidence="8">The sequence shown here is derived from an EMBL/GenBank/DDBJ whole genome shotgun (WGS) entry which is preliminary data.</text>
</comment>
<evidence type="ECO:0000256" key="5">
    <source>
        <dbReference type="ARBA" id="ARBA00038359"/>
    </source>
</evidence>
<feature type="non-terminal residue" evidence="8">
    <location>
        <position position="176"/>
    </location>
</feature>
<evidence type="ECO:0000313" key="8">
    <source>
        <dbReference type="EMBL" id="KAF3769728.1"/>
    </source>
</evidence>
<dbReference type="InterPro" id="IPR052337">
    <property type="entry name" value="SAT4-like"/>
</dbReference>
<evidence type="ECO:0000259" key="7">
    <source>
        <dbReference type="Pfam" id="PF20684"/>
    </source>
</evidence>
<feature type="transmembrane region" description="Helical" evidence="6">
    <location>
        <begin position="112"/>
        <end position="135"/>
    </location>
</feature>